<proteinExistence type="inferred from homology"/>
<keyword evidence="4" id="KW-0732">Signal</keyword>
<dbReference type="EMBL" id="CAACVR010000013">
    <property type="protein sequence ID" value="VEU21902.1"/>
    <property type="molecule type" value="Genomic_DNA"/>
</dbReference>
<evidence type="ECO:0000256" key="5">
    <source>
        <dbReference type="ARBA" id="ARBA00022989"/>
    </source>
</evidence>
<feature type="transmembrane region" description="Helical" evidence="8">
    <location>
        <begin position="493"/>
        <end position="510"/>
    </location>
</feature>
<dbReference type="GO" id="GO:0055085">
    <property type="term" value="P:transmembrane transport"/>
    <property type="evidence" value="ECO:0007669"/>
    <property type="project" value="TreeGrafter"/>
</dbReference>
<feature type="compositionally biased region" description="Polar residues" evidence="7">
    <location>
        <begin position="722"/>
        <end position="734"/>
    </location>
</feature>
<reference evidence="10 11" key="1">
    <citation type="submission" date="2018-12" db="EMBL/GenBank/DDBJ databases">
        <authorList>
            <person name="Tiukova I."/>
            <person name="Dainat J."/>
        </authorList>
    </citation>
    <scope>NUCLEOTIDE SEQUENCE [LARGE SCALE GENOMIC DNA]</scope>
</reference>
<keyword evidence="3 8" id="KW-0812">Transmembrane</keyword>
<dbReference type="STRING" id="13370.A0A448YLU0"/>
<evidence type="ECO:0000256" key="7">
    <source>
        <dbReference type="SAM" id="MobiDB-lite"/>
    </source>
</evidence>
<dbReference type="OrthoDB" id="5212126at2759"/>
<dbReference type="InParanoid" id="A0A448YLU0"/>
<evidence type="ECO:0000256" key="6">
    <source>
        <dbReference type="ARBA" id="ARBA00023136"/>
    </source>
</evidence>
<feature type="transmembrane region" description="Helical" evidence="8">
    <location>
        <begin position="557"/>
        <end position="583"/>
    </location>
</feature>
<feature type="transmembrane region" description="Helical" evidence="8">
    <location>
        <begin position="404"/>
        <end position="425"/>
    </location>
</feature>
<evidence type="ECO:0000313" key="10">
    <source>
        <dbReference type="EMBL" id="VEU21902.1"/>
    </source>
</evidence>
<evidence type="ECO:0000259" key="9">
    <source>
        <dbReference type="SMART" id="SM01320"/>
    </source>
</evidence>
<dbReference type="SMART" id="SM01320">
    <property type="entry name" value="TRP_N"/>
    <property type="match status" value="1"/>
</dbReference>
<dbReference type="InterPro" id="IPR040241">
    <property type="entry name" value="TRP_Flc/Pkd2-like"/>
</dbReference>
<keyword evidence="5 8" id="KW-1133">Transmembrane helix</keyword>
<protein>
    <submittedName>
        <fullName evidence="10">DEKNAAC102832</fullName>
    </submittedName>
</protein>
<dbReference type="FunCoup" id="A0A448YLU0">
    <property type="interactions" value="75"/>
</dbReference>
<evidence type="ECO:0000256" key="1">
    <source>
        <dbReference type="ARBA" id="ARBA00004141"/>
    </source>
</evidence>
<evidence type="ECO:0000256" key="2">
    <source>
        <dbReference type="ARBA" id="ARBA00010642"/>
    </source>
</evidence>
<name>A0A448YLU0_BRENA</name>
<evidence type="ECO:0000256" key="4">
    <source>
        <dbReference type="ARBA" id="ARBA00022729"/>
    </source>
</evidence>
<feature type="domain" description="ML-like" evidence="9">
    <location>
        <begin position="1"/>
        <end position="122"/>
    </location>
</feature>
<dbReference type="GO" id="GO:0009272">
    <property type="term" value="P:fungal-type cell wall biogenesis"/>
    <property type="evidence" value="ECO:0007669"/>
    <property type="project" value="TreeGrafter"/>
</dbReference>
<dbReference type="InterPro" id="IPR032800">
    <property type="entry name" value="TRP_N"/>
</dbReference>
<accession>A0A448YLU0</accession>
<comment type="subcellular location">
    <subcellularLocation>
        <location evidence="1">Membrane</location>
        <topology evidence="1">Multi-pass membrane protein</topology>
    </subcellularLocation>
</comment>
<dbReference type="GO" id="GO:0016020">
    <property type="term" value="C:membrane"/>
    <property type="evidence" value="ECO:0007669"/>
    <property type="project" value="UniProtKB-SubCell"/>
</dbReference>
<feature type="region of interest" description="Disordered" evidence="7">
    <location>
        <begin position="680"/>
        <end position="741"/>
    </location>
</feature>
<organism evidence="10 11">
    <name type="scientific">Brettanomyces naardenensis</name>
    <name type="common">Yeast</name>
    <dbReference type="NCBI Taxonomy" id="13370"/>
    <lineage>
        <taxon>Eukaryota</taxon>
        <taxon>Fungi</taxon>
        <taxon>Dikarya</taxon>
        <taxon>Ascomycota</taxon>
        <taxon>Saccharomycotina</taxon>
        <taxon>Pichiomycetes</taxon>
        <taxon>Pichiales</taxon>
        <taxon>Pichiaceae</taxon>
        <taxon>Brettanomyces</taxon>
    </lineage>
</organism>
<keyword evidence="6 8" id="KW-0472">Membrane</keyword>
<dbReference type="Proteomes" id="UP000290900">
    <property type="component" value="Unassembled WGS sequence"/>
</dbReference>
<dbReference type="Pfam" id="PF06011">
    <property type="entry name" value="TRP"/>
    <property type="match status" value="1"/>
</dbReference>
<dbReference type="PANTHER" id="PTHR31145">
    <property type="entry name" value="INTEGRAL MEMBRANE PROTEIN (AFU_ORTHOLOGUE AFUA_7G01610)"/>
    <property type="match status" value="1"/>
</dbReference>
<feature type="transmembrane region" description="Helical" evidence="8">
    <location>
        <begin position="128"/>
        <end position="147"/>
    </location>
</feature>
<dbReference type="AlphaFoldDB" id="A0A448YLU0"/>
<feature type="transmembrane region" description="Helical" evidence="8">
    <location>
        <begin position="467"/>
        <end position="487"/>
    </location>
</feature>
<dbReference type="PANTHER" id="PTHR31145:SF4">
    <property type="entry name" value="FLAVIN CARRIER PROTEIN 1-RELATED"/>
    <property type="match status" value="1"/>
</dbReference>
<keyword evidence="11" id="KW-1185">Reference proteome</keyword>
<evidence type="ECO:0000256" key="3">
    <source>
        <dbReference type="ARBA" id="ARBA00022692"/>
    </source>
</evidence>
<feature type="transmembrane region" description="Helical" evidence="8">
    <location>
        <begin position="522"/>
        <end position="545"/>
    </location>
</feature>
<dbReference type="InterPro" id="IPR010308">
    <property type="entry name" value="TRP_C"/>
</dbReference>
<feature type="transmembrane region" description="Helical" evidence="8">
    <location>
        <begin position="324"/>
        <end position="348"/>
    </location>
</feature>
<evidence type="ECO:0000256" key="8">
    <source>
        <dbReference type="SAM" id="Phobius"/>
    </source>
</evidence>
<gene>
    <name evidence="10" type="ORF">BRENAR_LOCUS2634</name>
</gene>
<feature type="transmembrane region" description="Helical" evidence="8">
    <location>
        <begin position="381"/>
        <end position="398"/>
    </location>
</feature>
<sequence>MPHYFNVVFDPDKKSITYDISITTEVSGYVYARVNVYAFGFSIITENIDFCSIGWKQFCPIYPGSMEIESIQYIDKKYVDMLPGVAFTFPDLDATVRLLLMNENNTAVGCLECSFSNGKTVSHVGAKWATAVVAGIGLLISSVLSLFGNSSSASRMSAMSLAMFTYFQSVIIISMLHVQEVPPIAGAWSENLAWSMGLIRTTFMQEIFRWYVQATGGTPSQYLTSSSIPVLAQRSIEYGVHAARTGILGFLFPYLFGSSSSPSITDPYGDYDETIDLLPRATMEPSSKQISGSFFDMDNVHGGGYLEVLRGIDRVGYKANIEPTAIVCTGFTFFVLCMYFLICAFLLFRLITIKGKKKWFNRTLDSDYSWSATLKGTLMRYIYIGFPQLVILSLWEFTHIDSPAVAVLAVLLLVLALASMGWSCYKVLKFGRQSVEEHNNAAAILYGESNVLRRYGFLYTMLDASKYWFCAVILGYILVKSIFVALAQDSGKTQAMACFLIDLGYTIYMGRMTPYLDKPTNIMSLVINIVVTLNSFFFTFFSGIYGSPPAVASVLGLVFFIMNAAFSLLLLIYILFFACVVIFSKNPDARFSPAKDDRASFRKKHQSLYSAPDGAQELLDLGQVARGHDANWASEMYKLKNIVDSSNSGSDIKEDAHEIGHEKNQDGTFGQKIKDTLTRGKSLLSRKGTLKRKKLSGSHEDSNSNTSAGHDTIGDLEPPNRFVQSGSGNVSIPASDSDMGVHRHVTSIDGSVDTSLYNNEATTPANIYKDDRYEGRYNYL</sequence>
<evidence type="ECO:0000313" key="11">
    <source>
        <dbReference type="Proteomes" id="UP000290900"/>
    </source>
</evidence>
<comment type="similarity">
    <text evidence="2">Belongs to the transient receptor potential (TRP) ion channel family.</text>
</comment>
<feature type="transmembrane region" description="Helical" evidence="8">
    <location>
        <begin position="159"/>
        <end position="178"/>
    </location>
</feature>
<dbReference type="Pfam" id="PF14558">
    <property type="entry name" value="TRP_N"/>
    <property type="match status" value="1"/>
</dbReference>